<evidence type="ECO:0000313" key="3">
    <source>
        <dbReference type="Proteomes" id="UP000298631"/>
    </source>
</evidence>
<keyword evidence="1" id="KW-0812">Transmembrane</keyword>
<keyword evidence="3" id="KW-1185">Reference proteome</keyword>
<evidence type="ECO:0000256" key="1">
    <source>
        <dbReference type="SAM" id="Phobius"/>
    </source>
</evidence>
<evidence type="ECO:0000313" key="2">
    <source>
        <dbReference type="EMBL" id="QCO58140.1"/>
    </source>
</evidence>
<name>A0A4P8ELH2_9RHOB</name>
<accession>A0A4P8ELH2</accession>
<dbReference type="OrthoDB" id="7876119at2"/>
<feature type="transmembrane region" description="Helical" evidence="1">
    <location>
        <begin position="36"/>
        <end position="58"/>
    </location>
</feature>
<keyword evidence="1" id="KW-1133">Transmembrane helix</keyword>
<proteinExistence type="predicted"/>
<geneLocation type="plasmid" evidence="2 3">
    <name>unnamed2</name>
</geneLocation>
<keyword evidence="2" id="KW-0614">Plasmid</keyword>
<organism evidence="2 3">
    <name type="scientific">Pseudorhodobacter turbinis</name>
    <dbReference type="NCBI Taxonomy" id="2500533"/>
    <lineage>
        <taxon>Bacteria</taxon>
        <taxon>Pseudomonadati</taxon>
        <taxon>Pseudomonadota</taxon>
        <taxon>Alphaproteobacteria</taxon>
        <taxon>Rhodobacterales</taxon>
        <taxon>Paracoccaceae</taxon>
        <taxon>Pseudorhodobacter</taxon>
    </lineage>
</organism>
<protein>
    <submittedName>
        <fullName evidence="2">Uncharacterized protein</fullName>
    </submittedName>
</protein>
<sequence length="63" mass="7047">MLLVGFFMTFYIVIALIAATMTYCEQRRTQGHSTLYTLLGFIACAFWPLTLASLAVSAKLHET</sequence>
<keyword evidence="1" id="KW-0472">Membrane</keyword>
<dbReference type="Proteomes" id="UP000298631">
    <property type="component" value="Plasmid unnamed2"/>
</dbReference>
<gene>
    <name evidence="2" type="ORF">EOK75_20505</name>
</gene>
<dbReference type="EMBL" id="CP039966">
    <property type="protein sequence ID" value="QCO58140.1"/>
    <property type="molecule type" value="Genomic_DNA"/>
</dbReference>
<dbReference type="KEGG" id="pseb:EOK75_20505"/>
<feature type="transmembrane region" description="Helical" evidence="1">
    <location>
        <begin position="6"/>
        <end position="24"/>
    </location>
</feature>
<reference evidence="2 3" key="1">
    <citation type="submission" date="2019-05" db="EMBL/GenBank/DDBJ databases">
        <title>Pseudorhodobacter turbinis sp. nov., isolated from the gut of the Korean turban shell.</title>
        <authorList>
            <person name="Jeong Y.-S."/>
            <person name="Kang W.-R."/>
            <person name="Bae J.-W."/>
        </authorList>
    </citation>
    <scope>NUCLEOTIDE SEQUENCE [LARGE SCALE GENOMIC DNA]</scope>
    <source>
        <strain evidence="2 3">S12M18</strain>
        <plasmid evidence="2 3">unnamed2</plasmid>
    </source>
</reference>
<dbReference type="RefSeq" id="WP_137195947.1">
    <property type="nucleotide sequence ID" value="NZ_CP039966.1"/>
</dbReference>
<dbReference type="AlphaFoldDB" id="A0A4P8ELH2"/>